<dbReference type="InterPro" id="IPR036388">
    <property type="entry name" value="WH-like_DNA-bd_sf"/>
</dbReference>
<dbReference type="Proteomes" id="UP001320766">
    <property type="component" value="Unassembled WGS sequence"/>
</dbReference>
<sequence length="160" mass="17988">MMDDAPPPRLPRPEEVKEALGFVPLVEAYFRRAQAEMPDELREIFRSHRLTARHGAIIPQLTTAPSLSVSELADRMGVSLTTASELVSDLSRAGLVERREDPDNRRRTLVSLAAHHRAMVERFVALRAAPLLRVLDNLSPQERQGLVAGLTAWAHEVRNW</sequence>
<dbReference type="SUPFAM" id="SSF46785">
    <property type="entry name" value="Winged helix' DNA-binding domain"/>
    <property type="match status" value="1"/>
</dbReference>
<evidence type="ECO:0000313" key="2">
    <source>
        <dbReference type="EMBL" id="MCP2351632.1"/>
    </source>
</evidence>
<dbReference type="InterPro" id="IPR011991">
    <property type="entry name" value="ArsR-like_HTH"/>
</dbReference>
<dbReference type="PROSITE" id="PS50995">
    <property type="entry name" value="HTH_MARR_2"/>
    <property type="match status" value="1"/>
</dbReference>
<dbReference type="Pfam" id="PF12802">
    <property type="entry name" value="MarR_2"/>
    <property type="match status" value="1"/>
</dbReference>
<dbReference type="InterPro" id="IPR036390">
    <property type="entry name" value="WH_DNA-bd_sf"/>
</dbReference>
<name>A0ABT1KC91_9ACTN</name>
<dbReference type="GO" id="GO:0003677">
    <property type="term" value="F:DNA binding"/>
    <property type="evidence" value="ECO:0007669"/>
    <property type="project" value="UniProtKB-KW"/>
</dbReference>
<dbReference type="PANTHER" id="PTHR33164">
    <property type="entry name" value="TRANSCRIPTIONAL REGULATOR, MARR FAMILY"/>
    <property type="match status" value="1"/>
</dbReference>
<dbReference type="InterPro" id="IPR039422">
    <property type="entry name" value="MarR/SlyA-like"/>
</dbReference>
<evidence type="ECO:0000259" key="1">
    <source>
        <dbReference type="PROSITE" id="PS50995"/>
    </source>
</evidence>
<accession>A0ABT1KC91</accession>
<organism evidence="2 3">
    <name type="scientific">Nonomuraea roseoviolacea subsp. carminata</name>
    <dbReference type="NCBI Taxonomy" id="160689"/>
    <lineage>
        <taxon>Bacteria</taxon>
        <taxon>Bacillati</taxon>
        <taxon>Actinomycetota</taxon>
        <taxon>Actinomycetes</taxon>
        <taxon>Streptosporangiales</taxon>
        <taxon>Streptosporangiaceae</taxon>
        <taxon>Nonomuraea</taxon>
    </lineage>
</organism>
<protein>
    <submittedName>
        <fullName evidence="2">DNA-binding MarR family transcriptional regulator</fullName>
    </submittedName>
</protein>
<dbReference type="CDD" id="cd00090">
    <property type="entry name" value="HTH_ARSR"/>
    <property type="match status" value="1"/>
</dbReference>
<reference evidence="2 3" key="1">
    <citation type="submission" date="2022-06" db="EMBL/GenBank/DDBJ databases">
        <title>Sequencing the genomes of 1000 actinobacteria strains.</title>
        <authorList>
            <person name="Klenk H.-P."/>
        </authorList>
    </citation>
    <scope>NUCLEOTIDE SEQUENCE [LARGE SCALE GENOMIC DNA]</scope>
    <source>
        <strain evidence="2 3">DSM 44170</strain>
    </source>
</reference>
<dbReference type="InterPro" id="IPR000835">
    <property type="entry name" value="HTH_MarR-typ"/>
</dbReference>
<dbReference type="EMBL" id="JAMZEC010000001">
    <property type="protein sequence ID" value="MCP2351632.1"/>
    <property type="molecule type" value="Genomic_DNA"/>
</dbReference>
<comment type="caution">
    <text evidence="2">The sequence shown here is derived from an EMBL/GenBank/DDBJ whole genome shotgun (WGS) entry which is preliminary data.</text>
</comment>
<keyword evidence="2" id="KW-0238">DNA-binding</keyword>
<dbReference type="SMART" id="SM00347">
    <property type="entry name" value="HTH_MARR"/>
    <property type="match status" value="1"/>
</dbReference>
<gene>
    <name evidence="2" type="ORF">HD595_007754</name>
</gene>
<evidence type="ECO:0000313" key="3">
    <source>
        <dbReference type="Proteomes" id="UP001320766"/>
    </source>
</evidence>
<proteinExistence type="predicted"/>
<feature type="domain" description="HTH marR-type" evidence="1">
    <location>
        <begin position="22"/>
        <end position="155"/>
    </location>
</feature>
<dbReference type="PANTHER" id="PTHR33164:SF57">
    <property type="entry name" value="MARR-FAMILY TRANSCRIPTIONAL REGULATOR"/>
    <property type="match status" value="1"/>
</dbReference>
<dbReference type="Gene3D" id="1.10.10.10">
    <property type="entry name" value="Winged helix-like DNA-binding domain superfamily/Winged helix DNA-binding domain"/>
    <property type="match status" value="1"/>
</dbReference>
<keyword evidence="3" id="KW-1185">Reference proteome</keyword>